<feature type="transmembrane region" description="Helical" evidence="11">
    <location>
        <begin position="562"/>
        <end position="587"/>
    </location>
</feature>
<keyword evidence="5" id="KW-0547">Nucleotide-binding</keyword>
<reference evidence="16 17" key="1">
    <citation type="journal article" date="1995" name="DNA Res.">
        <title>Sequence analysis of the genome of the unicellular cyanobacterium Synechocystis sp. strain PCC6803. I. Sequence features in the 1 Mb region from map positions 64% to 92% of the genome.</title>
        <authorList>
            <person name="Kaneko T."/>
            <person name="Tanaka A."/>
            <person name="Sato S."/>
            <person name="Kotani H."/>
            <person name="Sazuka T."/>
            <person name="Miyajima N."/>
            <person name="Sugiura M."/>
            <person name="Tabata S."/>
        </authorList>
    </citation>
    <scope>NUCLEOTIDE SEQUENCE [LARGE SCALE GENOMIC DNA]</scope>
    <source>
        <strain evidence="17">ATCC 27184 / PCC 6803 / Kazusa</strain>
    </source>
</reference>
<dbReference type="InterPro" id="IPR003439">
    <property type="entry name" value="ABC_transporter-like_ATP-bd"/>
</dbReference>
<dbReference type="GO" id="GO:0140359">
    <property type="term" value="F:ABC-type transporter activity"/>
    <property type="evidence" value="ECO:0007669"/>
    <property type="project" value="InterPro"/>
</dbReference>
<dbReference type="GO" id="GO:0030253">
    <property type="term" value="P:protein secretion by the type I secretion system"/>
    <property type="evidence" value="ECO:0007669"/>
    <property type="project" value="InterPro"/>
</dbReference>
<feature type="domain" description="ABC transmembrane type-1" evidence="14">
    <location>
        <begin position="453"/>
        <end position="734"/>
    </location>
</feature>
<dbReference type="InterPro" id="IPR010132">
    <property type="entry name" value="ATPase_T1SS_HlyB"/>
</dbReference>
<dbReference type="InterPro" id="IPR014710">
    <property type="entry name" value="RmlC-like_jellyroll"/>
</dbReference>
<keyword evidence="7" id="KW-0645">Protease</keyword>
<dbReference type="GO" id="GO:0008234">
    <property type="term" value="F:cysteine-type peptidase activity"/>
    <property type="evidence" value="ECO:0007669"/>
    <property type="project" value="UniProtKB-KW"/>
</dbReference>
<dbReference type="SMR" id="P74176"/>
<evidence type="ECO:0000259" key="15">
    <source>
        <dbReference type="PROSITE" id="PS50990"/>
    </source>
</evidence>
<evidence type="ECO:0000256" key="9">
    <source>
        <dbReference type="ARBA" id="ARBA00022989"/>
    </source>
</evidence>
<evidence type="ECO:0000313" key="17">
    <source>
        <dbReference type="Proteomes" id="UP000001425"/>
    </source>
</evidence>
<feature type="transmembrane region" description="Helical" evidence="11">
    <location>
        <begin position="593"/>
        <end position="613"/>
    </location>
</feature>
<dbReference type="InterPro" id="IPR000595">
    <property type="entry name" value="cNMP-bd_dom"/>
</dbReference>
<dbReference type="PANTHER" id="PTHR43394:SF1">
    <property type="entry name" value="ATP-BINDING CASSETTE SUB-FAMILY B MEMBER 10, MITOCHONDRIAL"/>
    <property type="match status" value="1"/>
</dbReference>
<dbReference type="CDD" id="cd02259">
    <property type="entry name" value="Peptidase_C39_like"/>
    <property type="match status" value="1"/>
</dbReference>
<dbReference type="CDD" id="cd18782">
    <property type="entry name" value="ABC_6TM_PrtD_LapB_HlyB_like"/>
    <property type="match status" value="1"/>
</dbReference>
<dbReference type="NCBIfam" id="TIGR01846">
    <property type="entry name" value="type_I_sec_HlyB"/>
    <property type="match status" value="1"/>
</dbReference>
<keyword evidence="17" id="KW-1185">Reference proteome</keyword>
<keyword evidence="8" id="KW-0067">ATP-binding</keyword>
<dbReference type="Gene3D" id="2.60.120.10">
    <property type="entry name" value="Jelly Rolls"/>
    <property type="match status" value="1"/>
</dbReference>
<dbReference type="Gene3D" id="3.40.50.300">
    <property type="entry name" value="P-loop containing nucleotide triphosphate hydrolases"/>
    <property type="match status" value="1"/>
</dbReference>
<accession>P74176</accession>
<dbReference type="AlphaFoldDB" id="P74176"/>
<dbReference type="GO" id="GO:0030256">
    <property type="term" value="C:type I protein secretion system complex"/>
    <property type="evidence" value="ECO:0007669"/>
    <property type="project" value="InterPro"/>
</dbReference>
<dbReference type="PROSITE" id="PS50929">
    <property type="entry name" value="ABC_TM1F"/>
    <property type="match status" value="1"/>
</dbReference>
<dbReference type="EMBL" id="BA000022">
    <property type="protein sequence ID" value="BAA18265.1"/>
    <property type="molecule type" value="Genomic_DNA"/>
</dbReference>
<evidence type="ECO:0000256" key="6">
    <source>
        <dbReference type="ARBA" id="ARBA00022801"/>
    </source>
</evidence>
<keyword evidence="2" id="KW-0813">Transport</keyword>
<evidence type="ECO:0000313" key="16">
    <source>
        <dbReference type="EMBL" id="BAA18265.1"/>
    </source>
</evidence>
<dbReference type="eggNOG" id="COG0664">
    <property type="taxonomic scope" value="Bacteria"/>
</dbReference>
<dbReference type="KEGG" id="syn:sll1180"/>
<dbReference type="Gene3D" id="1.20.1560.10">
    <property type="entry name" value="ABC transporter type 1, transmembrane domain"/>
    <property type="match status" value="1"/>
</dbReference>
<evidence type="ECO:0000256" key="8">
    <source>
        <dbReference type="ARBA" id="ARBA00022840"/>
    </source>
</evidence>
<evidence type="ECO:0000259" key="14">
    <source>
        <dbReference type="PROSITE" id="PS50929"/>
    </source>
</evidence>
<dbReference type="GO" id="GO:0005524">
    <property type="term" value="F:ATP binding"/>
    <property type="evidence" value="ECO:0007669"/>
    <property type="project" value="UniProtKB-KW"/>
</dbReference>
<dbReference type="FunFam" id="3.40.50.300:FF:000221">
    <property type="entry name" value="Multidrug ABC transporter ATP-binding protein"/>
    <property type="match status" value="1"/>
</dbReference>
<dbReference type="GO" id="GO:0016887">
    <property type="term" value="F:ATP hydrolysis activity"/>
    <property type="evidence" value="ECO:0007669"/>
    <property type="project" value="InterPro"/>
</dbReference>
<reference evidence="16 17" key="2">
    <citation type="journal article" date="1996" name="DNA Res.">
        <title>Sequence analysis of the genome of the unicellular cyanobacterium Synechocystis sp. strain PCC6803. II. Sequence determination of the entire genome and assignment of potential protein-coding regions.</title>
        <authorList>
            <person name="Kaneko T."/>
            <person name="Sato S."/>
            <person name="Kotani H."/>
            <person name="Tanaka A."/>
            <person name="Asamizu E."/>
            <person name="Nakamura Y."/>
            <person name="Miyajima N."/>
            <person name="Hirosawa M."/>
            <person name="Sugiura M."/>
            <person name="Sasamoto S."/>
            <person name="Kimura T."/>
            <person name="Hosouchi T."/>
            <person name="Matsuno A."/>
            <person name="Muraki A."/>
            <person name="Nakazaki N."/>
            <person name="Naruo K."/>
            <person name="Okumura S."/>
            <person name="Shimpo S."/>
            <person name="Takeuchi C."/>
            <person name="Wada T."/>
            <person name="Watanabe A."/>
            <person name="Yamada M."/>
            <person name="Yasuda M."/>
            <person name="Tabata S."/>
        </authorList>
    </citation>
    <scope>NUCLEOTIDE SEQUENCE [LARGE SCALE GENOMIC DNA]</scope>
    <source>
        <strain evidence="17">ATCC 27184 / PCC 6803 / Kazusa</strain>
    </source>
</reference>
<dbReference type="Pfam" id="PF00027">
    <property type="entry name" value="cNMP_binding"/>
    <property type="match status" value="1"/>
</dbReference>
<dbReference type="PANTHER" id="PTHR43394">
    <property type="entry name" value="ATP-DEPENDENT PERMEASE MDL1, MITOCHONDRIAL"/>
    <property type="match status" value="1"/>
</dbReference>
<keyword evidence="10 11" id="KW-0472">Membrane</keyword>
<dbReference type="InParanoid" id="P74176"/>
<dbReference type="EnsemblBacteria" id="BAA18265">
    <property type="protein sequence ID" value="BAA18265"/>
    <property type="gene ID" value="BAA18265"/>
</dbReference>
<feature type="domain" description="Peptidase C39" evidence="15">
    <location>
        <begin position="299"/>
        <end position="421"/>
    </location>
</feature>
<dbReference type="PaxDb" id="1148-1653351"/>
<dbReference type="PROSITE" id="PS50990">
    <property type="entry name" value="PEPTIDASE_C39"/>
    <property type="match status" value="1"/>
</dbReference>
<feature type="transmembrane region" description="Helical" evidence="11">
    <location>
        <begin position="450"/>
        <end position="477"/>
    </location>
</feature>
<dbReference type="eggNOG" id="COG2274">
    <property type="taxonomic scope" value="Bacteria"/>
</dbReference>
<dbReference type="SUPFAM" id="SSF90123">
    <property type="entry name" value="ABC transporter transmembrane region"/>
    <property type="match status" value="1"/>
</dbReference>
<evidence type="ECO:0000256" key="2">
    <source>
        <dbReference type="ARBA" id="ARBA00022448"/>
    </source>
</evidence>
<dbReference type="Pfam" id="PF00664">
    <property type="entry name" value="ABC_membrane"/>
    <property type="match status" value="1"/>
</dbReference>
<dbReference type="PIR" id="S75806">
    <property type="entry name" value="S75806"/>
</dbReference>
<dbReference type="SUPFAM" id="SSF52540">
    <property type="entry name" value="P-loop containing nucleoside triphosphate hydrolases"/>
    <property type="match status" value="1"/>
</dbReference>
<keyword evidence="4 11" id="KW-0812">Transmembrane</keyword>
<evidence type="ECO:0000256" key="3">
    <source>
        <dbReference type="ARBA" id="ARBA00022475"/>
    </source>
</evidence>
<keyword evidence="7" id="KW-0788">Thiol protease</keyword>
<evidence type="ECO:0000259" key="12">
    <source>
        <dbReference type="PROSITE" id="PS50042"/>
    </source>
</evidence>
<dbReference type="SMART" id="SM00382">
    <property type="entry name" value="AAA"/>
    <property type="match status" value="1"/>
</dbReference>
<comment type="subcellular location">
    <subcellularLocation>
        <location evidence="1">Cell membrane</location>
        <topology evidence="1">Multi-pass membrane protein</topology>
    </subcellularLocation>
</comment>
<dbReference type="InterPro" id="IPR036640">
    <property type="entry name" value="ABC1_TM_sf"/>
</dbReference>
<dbReference type="InterPro" id="IPR027417">
    <property type="entry name" value="P-loop_NTPase"/>
</dbReference>
<dbReference type="InterPro" id="IPR003593">
    <property type="entry name" value="AAA+_ATPase"/>
</dbReference>
<organism evidence="16 17">
    <name type="scientific">Synechocystis sp. (strain ATCC 27184 / PCC 6803 / Kazusa)</name>
    <dbReference type="NCBI Taxonomy" id="1111708"/>
    <lineage>
        <taxon>Bacteria</taxon>
        <taxon>Bacillati</taxon>
        <taxon>Cyanobacteriota</taxon>
        <taxon>Cyanophyceae</taxon>
        <taxon>Synechococcales</taxon>
        <taxon>Merismopediaceae</taxon>
        <taxon>Synechocystis</taxon>
    </lineage>
</organism>
<keyword evidence="9 11" id="KW-1133">Transmembrane helix</keyword>
<dbReference type="PROSITE" id="PS50042">
    <property type="entry name" value="CNMP_BINDING_3"/>
    <property type="match status" value="1"/>
</dbReference>
<protein>
    <submittedName>
        <fullName evidence="16">HlyB family</fullName>
    </submittedName>
</protein>
<dbReference type="PROSITE" id="PS00211">
    <property type="entry name" value="ABC_TRANSPORTER_1"/>
    <property type="match status" value="1"/>
</dbReference>
<evidence type="ECO:0000256" key="10">
    <source>
        <dbReference type="ARBA" id="ARBA00023136"/>
    </source>
</evidence>
<dbReference type="Gene3D" id="3.90.70.10">
    <property type="entry name" value="Cysteine proteinases"/>
    <property type="match status" value="1"/>
</dbReference>
<dbReference type="CDD" id="cd00038">
    <property type="entry name" value="CAP_ED"/>
    <property type="match status" value="1"/>
</dbReference>
<feature type="transmembrane region" description="Helical" evidence="11">
    <location>
        <begin position="489"/>
        <end position="513"/>
    </location>
</feature>
<dbReference type="IntAct" id="P74176">
    <property type="interactions" value="4"/>
</dbReference>
<dbReference type="InterPro" id="IPR018490">
    <property type="entry name" value="cNMP-bd_dom_sf"/>
</dbReference>
<dbReference type="SUPFAM" id="SSF51206">
    <property type="entry name" value="cAMP-binding domain-like"/>
    <property type="match status" value="1"/>
</dbReference>
<dbReference type="PROSITE" id="PS50893">
    <property type="entry name" value="ABC_TRANSPORTER_2"/>
    <property type="match status" value="1"/>
</dbReference>
<dbReference type="Proteomes" id="UP000001425">
    <property type="component" value="Chromosome"/>
</dbReference>
<keyword evidence="6" id="KW-0378">Hydrolase</keyword>
<dbReference type="eggNOG" id="COG3271">
    <property type="taxonomic scope" value="Bacteria"/>
</dbReference>
<dbReference type="Pfam" id="PF03412">
    <property type="entry name" value="Peptidase_C39"/>
    <property type="match status" value="1"/>
</dbReference>
<evidence type="ECO:0000256" key="7">
    <source>
        <dbReference type="ARBA" id="ARBA00022807"/>
    </source>
</evidence>
<dbReference type="InterPro" id="IPR011527">
    <property type="entry name" value="ABC1_TM_dom"/>
</dbReference>
<feature type="domain" description="ABC transporter" evidence="13">
    <location>
        <begin position="768"/>
        <end position="1003"/>
    </location>
</feature>
<sequence>MSLTIADYQSFLREIEPFAQLPAPAIAEIAAKLRPLRFRMGQIILARGKLANNVYFLVSGQARLLGYDPGTGYPATMALLQNGAVIGDNNAIRNVPCETAIASTETICASLTRDEFLALVDKYPELARVYRHQCGRVELFDLLGEQLQRTAQGNVDLRQLTLEMLPQSQVYELQPGSHSLPSDLPDPERLWLVSSGELEQCPRGSALPDPDSALVLKAQTLVRLIGLPPLPRFFPGSSGSKTNGNGNGHGEVPLATVTRLAPEDSPWDDIPYADPNQLGEPLPEPTVVKSGRKSYPVVRGQNPTDAGVACFQMISQYFGMPFRRDIIQRIVTEEIKRSEALSLPICGAIVELMGLTSQLVRIPKGVFGQMQVPFLIRWQDSLALVYEAGDREVKIAVPELGLVKRDTSEFLETWGEEGQGEVLMMYPSKDTPQQRFGLSWFWPALVKYRYILLLVFVASFFVQLFGLANPLMIQIIIDKVIVQNSKDTLQVLGIALVSIAIFEALLSTLRTYLFVDTTNRIDMSLGSEIIDHLLRLPLRYFENRPVGEISTRVNELENIRQFLTGTALTVVLDSVFSVVYIVVMIIYSPLLTAVALGIVPIFVILTLVFSPLIRRQLRLKAERNAQTQSYLVEVMSGIQTVKAQNIELRSRWQWQDKYSRYVGAGFNTVITSTLASSSSHFLNQLSGLLVLWVGASLVLDGDLTLGQLIAFRIIAGYVTSPILRLTQLWQNFQETALSLERLADIVDTPQESERDRQNIPMPEIAGEVKFENVSFRFKKQGPLQLNNINLSFPPGTFVALVGQSGAGKSTLTKLLSRLYEPEGGRILVDGLDIGKVELYSLRRQVGVVPQETLLFEGTVQENIALTNPDATTEQIISAAKVASAHEFIMTLPNGYNTRVGERGATLSGGQRQRIAIARSVLQRPRILVLDEATSALDYITEQQVCINLGDAFKDHTVFFITHRLSSVRSADVIVMMDQGSVVEQGSHDELMALKGRYYYLYQQQGAGGDDV</sequence>
<evidence type="ECO:0000256" key="11">
    <source>
        <dbReference type="SAM" id="Phobius"/>
    </source>
</evidence>
<keyword evidence="3" id="KW-1003">Cell membrane</keyword>
<dbReference type="PhylomeDB" id="P74176"/>
<evidence type="ECO:0000256" key="4">
    <source>
        <dbReference type="ARBA" id="ARBA00022692"/>
    </source>
</evidence>
<dbReference type="InterPro" id="IPR039421">
    <property type="entry name" value="Type_1_exporter"/>
</dbReference>
<evidence type="ECO:0000259" key="13">
    <source>
        <dbReference type="PROSITE" id="PS50893"/>
    </source>
</evidence>
<proteinExistence type="predicted"/>
<dbReference type="InterPro" id="IPR017871">
    <property type="entry name" value="ABC_transporter-like_CS"/>
</dbReference>
<evidence type="ECO:0000256" key="5">
    <source>
        <dbReference type="ARBA" id="ARBA00022741"/>
    </source>
</evidence>
<dbReference type="GO" id="GO:0006508">
    <property type="term" value="P:proteolysis"/>
    <property type="evidence" value="ECO:0007669"/>
    <property type="project" value="InterPro"/>
</dbReference>
<dbReference type="Pfam" id="PF00005">
    <property type="entry name" value="ABC_tran"/>
    <property type="match status" value="1"/>
</dbReference>
<dbReference type="InterPro" id="IPR005074">
    <property type="entry name" value="Peptidase_C39"/>
</dbReference>
<feature type="domain" description="Cyclic nucleotide-binding" evidence="12">
    <location>
        <begin position="17"/>
        <end position="128"/>
    </location>
</feature>
<dbReference type="SMART" id="SM00100">
    <property type="entry name" value="cNMP"/>
    <property type="match status" value="1"/>
</dbReference>
<dbReference type="STRING" id="1148.gene:10499141"/>
<evidence type="ECO:0000256" key="1">
    <source>
        <dbReference type="ARBA" id="ARBA00004651"/>
    </source>
</evidence>
<dbReference type="GO" id="GO:0005886">
    <property type="term" value="C:plasma membrane"/>
    <property type="evidence" value="ECO:0007669"/>
    <property type="project" value="UniProtKB-SubCell"/>
</dbReference>
<gene>
    <name evidence="16" type="primary">hlyB</name>
</gene>
<name>P74176_SYNY3</name>